<keyword evidence="8 13" id="KW-0812">Transmembrane</keyword>
<evidence type="ECO:0000256" key="10">
    <source>
        <dbReference type="ARBA" id="ARBA00022989"/>
    </source>
</evidence>
<organism evidence="14 15">
    <name type="scientific">Sphaeroforma arctica JP610</name>
    <dbReference type="NCBI Taxonomy" id="667725"/>
    <lineage>
        <taxon>Eukaryota</taxon>
        <taxon>Ichthyosporea</taxon>
        <taxon>Ichthyophonida</taxon>
        <taxon>Sphaeroforma</taxon>
    </lineage>
</organism>
<keyword evidence="9" id="KW-0677">Repeat</keyword>
<keyword evidence="5" id="KW-0813">Transport</keyword>
<evidence type="ECO:0000256" key="4">
    <source>
        <dbReference type="ARBA" id="ARBA00021741"/>
    </source>
</evidence>
<dbReference type="Proteomes" id="UP000054560">
    <property type="component" value="Unassembled WGS sequence"/>
</dbReference>
<dbReference type="AlphaFoldDB" id="A0A0L0FMV7"/>
<feature type="transmembrane region" description="Helical" evidence="13">
    <location>
        <begin position="97"/>
        <end position="117"/>
    </location>
</feature>
<dbReference type="eggNOG" id="KOG1623">
    <property type="taxonomic scope" value="Eukaryota"/>
</dbReference>
<dbReference type="InterPro" id="IPR004316">
    <property type="entry name" value="SWEET_rpt"/>
</dbReference>
<accession>A0A0L0FMV7</accession>
<evidence type="ECO:0000256" key="7">
    <source>
        <dbReference type="ARBA" id="ARBA00022597"/>
    </source>
</evidence>
<dbReference type="PANTHER" id="PTHR10791">
    <property type="entry name" value="RAG1-ACTIVATING PROTEIN 1"/>
    <property type="match status" value="1"/>
</dbReference>
<evidence type="ECO:0000313" key="14">
    <source>
        <dbReference type="EMBL" id="KNC78079.1"/>
    </source>
</evidence>
<dbReference type="InterPro" id="IPR047664">
    <property type="entry name" value="SWEET"/>
</dbReference>
<evidence type="ECO:0000256" key="6">
    <source>
        <dbReference type="ARBA" id="ARBA00022475"/>
    </source>
</evidence>
<evidence type="ECO:0000256" key="13">
    <source>
        <dbReference type="SAM" id="Phobius"/>
    </source>
</evidence>
<dbReference type="GeneID" id="25909978"/>
<keyword evidence="6" id="KW-1003">Cell membrane</keyword>
<comment type="subcellular location">
    <subcellularLocation>
        <location evidence="1">Cell membrane</location>
        <topology evidence="1">Multi-pass membrane protein</topology>
    </subcellularLocation>
    <subcellularLocation>
        <location evidence="2">Golgi apparatus membrane</location>
        <topology evidence="2">Multi-pass membrane protein</topology>
    </subcellularLocation>
</comment>
<protein>
    <recommendedName>
        <fullName evidence="4">Sugar transporter SWEET1</fullName>
    </recommendedName>
</protein>
<keyword evidence="15" id="KW-1185">Reference proteome</keyword>
<keyword evidence="10 13" id="KW-1133">Transmembrane helix</keyword>
<evidence type="ECO:0000256" key="3">
    <source>
        <dbReference type="ARBA" id="ARBA00007809"/>
    </source>
</evidence>
<evidence type="ECO:0000256" key="11">
    <source>
        <dbReference type="ARBA" id="ARBA00023034"/>
    </source>
</evidence>
<sequence length="216" mass="23947">MSSTLALEWACKICNIIFYVSSWSTIAQIEEDRDVGKNPILPFISLAVNNASWAVYGHLIDDSNILFVSLVGVEFGIYYSYVHLVNSPAVMQKKSRFTISVACLFFALLVFTITHHYPPELQARQIGIICCALTVVQFGSPLVTLKEVILSKTTQSLDFQRTVASTLTTGMWFLYGYTKADAFVMLPNGFGATLSLAQLALFCIYPSRSHHPLSDA</sequence>
<dbReference type="GO" id="GO:0051119">
    <property type="term" value="F:sugar transmembrane transporter activity"/>
    <property type="evidence" value="ECO:0007669"/>
    <property type="project" value="InterPro"/>
</dbReference>
<dbReference type="OrthoDB" id="409725at2759"/>
<gene>
    <name evidence="14" type="ORF">SARC_09474</name>
</gene>
<keyword evidence="7" id="KW-0762">Sugar transport</keyword>
<evidence type="ECO:0000256" key="8">
    <source>
        <dbReference type="ARBA" id="ARBA00022692"/>
    </source>
</evidence>
<keyword evidence="11" id="KW-0333">Golgi apparatus</keyword>
<evidence type="ECO:0000313" key="15">
    <source>
        <dbReference type="Proteomes" id="UP000054560"/>
    </source>
</evidence>
<dbReference type="GO" id="GO:0005886">
    <property type="term" value="C:plasma membrane"/>
    <property type="evidence" value="ECO:0007669"/>
    <property type="project" value="UniProtKB-SubCell"/>
</dbReference>
<evidence type="ECO:0000256" key="9">
    <source>
        <dbReference type="ARBA" id="ARBA00022737"/>
    </source>
</evidence>
<reference evidence="14 15" key="1">
    <citation type="submission" date="2011-02" db="EMBL/GenBank/DDBJ databases">
        <title>The Genome Sequence of Sphaeroforma arctica JP610.</title>
        <authorList>
            <consortium name="The Broad Institute Genome Sequencing Platform"/>
            <person name="Russ C."/>
            <person name="Cuomo C."/>
            <person name="Young S.K."/>
            <person name="Zeng Q."/>
            <person name="Gargeya S."/>
            <person name="Alvarado L."/>
            <person name="Berlin A."/>
            <person name="Chapman S.B."/>
            <person name="Chen Z."/>
            <person name="Freedman E."/>
            <person name="Gellesch M."/>
            <person name="Goldberg J."/>
            <person name="Griggs A."/>
            <person name="Gujja S."/>
            <person name="Heilman E."/>
            <person name="Heiman D."/>
            <person name="Howarth C."/>
            <person name="Mehta T."/>
            <person name="Neiman D."/>
            <person name="Pearson M."/>
            <person name="Roberts A."/>
            <person name="Saif S."/>
            <person name="Shea T."/>
            <person name="Shenoy N."/>
            <person name="Sisk P."/>
            <person name="Stolte C."/>
            <person name="Sykes S."/>
            <person name="White J."/>
            <person name="Yandava C."/>
            <person name="Burger G."/>
            <person name="Gray M.W."/>
            <person name="Holland P.W.H."/>
            <person name="King N."/>
            <person name="Lang F.B.F."/>
            <person name="Roger A.J."/>
            <person name="Ruiz-Trillo I."/>
            <person name="Haas B."/>
            <person name="Nusbaum C."/>
            <person name="Birren B."/>
        </authorList>
    </citation>
    <scope>NUCLEOTIDE SEQUENCE [LARGE SCALE GENOMIC DNA]</scope>
    <source>
        <strain evidence="14 15">JP610</strain>
    </source>
</reference>
<dbReference type="PANTHER" id="PTHR10791:SF30">
    <property type="entry name" value="SUGAR TRANSPORTER SWEET1"/>
    <property type="match status" value="1"/>
</dbReference>
<feature type="transmembrane region" description="Helical" evidence="13">
    <location>
        <begin position="65"/>
        <end position="85"/>
    </location>
</feature>
<dbReference type="RefSeq" id="XP_014151981.1">
    <property type="nucleotide sequence ID" value="XM_014296506.1"/>
</dbReference>
<keyword evidence="12 13" id="KW-0472">Membrane</keyword>
<dbReference type="Gene3D" id="1.20.1280.290">
    <property type="match status" value="2"/>
</dbReference>
<dbReference type="FunFam" id="1.20.1280.290:FF:000004">
    <property type="entry name" value="Sugar transporter SWEET"/>
    <property type="match status" value="1"/>
</dbReference>
<dbReference type="GO" id="GO:0000139">
    <property type="term" value="C:Golgi membrane"/>
    <property type="evidence" value="ECO:0007669"/>
    <property type="project" value="UniProtKB-SubCell"/>
</dbReference>
<evidence type="ECO:0000256" key="1">
    <source>
        <dbReference type="ARBA" id="ARBA00004651"/>
    </source>
</evidence>
<feature type="transmembrane region" description="Helical" evidence="13">
    <location>
        <begin position="183"/>
        <end position="205"/>
    </location>
</feature>
<proteinExistence type="inferred from homology"/>
<evidence type="ECO:0000256" key="2">
    <source>
        <dbReference type="ARBA" id="ARBA00004653"/>
    </source>
</evidence>
<comment type="similarity">
    <text evidence="3">Belongs to the SWEET sugar transporter family.</text>
</comment>
<evidence type="ECO:0000256" key="12">
    <source>
        <dbReference type="ARBA" id="ARBA00023136"/>
    </source>
</evidence>
<evidence type="ECO:0000256" key="5">
    <source>
        <dbReference type="ARBA" id="ARBA00022448"/>
    </source>
</evidence>
<name>A0A0L0FMV7_9EUKA</name>
<dbReference type="Pfam" id="PF03083">
    <property type="entry name" value="MtN3_slv"/>
    <property type="match status" value="2"/>
</dbReference>
<dbReference type="EMBL" id="KQ242562">
    <property type="protein sequence ID" value="KNC78079.1"/>
    <property type="molecule type" value="Genomic_DNA"/>
</dbReference>